<sequence length="131" mass="14475">MLTYTHPFPIHVQLVRHWLMDQLHMDVWTRTPNDMTAILPVVKVGGSPSGWADGYTRSASIDIDLFTASQGDMDRLSQQADMAMLRLAGNGNSYGYVDDVTGGSFAAVDYGDPDLLRYVATYSLTMRPTAN</sequence>
<dbReference type="Proteomes" id="UP000325415">
    <property type="component" value="Unassembled WGS sequence"/>
</dbReference>
<accession>A0A5N6S8V0</accession>
<evidence type="ECO:0000313" key="1">
    <source>
        <dbReference type="EMBL" id="KAE8130214.1"/>
    </source>
</evidence>
<proteinExistence type="predicted"/>
<keyword evidence="2" id="KW-1185">Reference proteome</keyword>
<dbReference type="OrthoDB" id="3237721at2"/>
<reference evidence="1 2" key="1">
    <citation type="submission" date="2018-04" db="EMBL/GenBank/DDBJ databases">
        <authorList>
            <person name="Eckel V.P."/>
            <person name="Vogel R.F."/>
        </authorList>
    </citation>
    <scope>NUCLEOTIDE SEQUENCE [LARGE SCALE GENOMIC DNA]</scope>
    <source>
        <strain evidence="2">TMW 2.1764</strain>
    </source>
</reference>
<comment type="caution">
    <text evidence="1">The sequence shown here is derived from an EMBL/GenBank/DDBJ whole genome shotgun (WGS) entry which is preliminary data.</text>
</comment>
<organism evidence="1 2">
    <name type="scientific">Bifidobacterium tibiigranuli</name>
    <dbReference type="NCBI Taxonomy" id="2172043"/>
    <lineage>
        <taxon>Bacteria</taxon>
        <taxon>Bacillati</taxon>
        <taxon>Actinomycetota</taxon>
        <taxon>Actinomycetes</taxon>
        <taxon>Bifidobacteriales</taxon>
        <taxon>Bifidobacteriaceae</taxon>
        <taxon>Bifidobacterium</taxon>
    </lineage>
</organism>
<dbReference type="GeneID" id="78126311"/>
<dbReference type="EMBL" id="QDAG01000001">
    <property type="protein sequence ID" value="KAE8130214.1"/>
    <property type="molecule type" value="Genomic_DNA"/>
</dbReference>
<dbReference type="RefSeq" id="WP_152579907.1">
    <property type="nucleotide sequence ID" value="NZ_QDAG01000001.1"/>
</dbReference>
<gene>
    <name evidence="1" type="ORF">DDE84_01150</name>
</gene>
<evidence type="ECO:0000313" key="2">
    <source>
        <dbReference type="Proteomes" id="UP000325415"/>
    </source>
</evidence>
<dbReference type="AlphaFoldDB" id="A0A5N6S8V0"/>
<protein>
    <recommendedName>
        <fullName evidence="3">DUF3168 domain-containing protein</fullName>
    </recommendedName>
</protein>
<evidence type="ECO:0008006" key="3">
    <source>
        <dbReference type="Google" id="ProtNLM"/>
    </source>
</evidence>
<name>A0A5N6S8V0_9BIFI</name>